<accession>A0ABT4GMU1</accession>
<organism evidence="1 2">
    <name type="scientific">Paenibacillus alginolyticus</name>
    <dbReference type="NCBI Taxonomy" id="59839"/>
    <lineage>
        <taxon>Bacteria</taxon>
        <taxon>Bacillati</taxon>
        <taxon>Bacillota</taxon>
        <taxon>Bacilli</taxon>
        <taxon>Bacillales</taxon>
        <taxon>Paenibacillaceae</taxon>
        <taxon>Paenibacillus</taxon>
    </lineage>
</organism>
<proteinExistence type="predicted"/>
<name>A0ABT4GMU1_9BACL</name>
<keyword evidence="2" id="KW-1185">Reference proteome</keyword>
<dbReference type="EMBL" id="JAMDMX010000148">
    <property type="protein sequence ID" value="MCY9697497.1"/>
    <property type="molecule type" value="Genomic_DNA"/>
</dbReference>
<dbReference type="Proteomes" id="UP001527099">
    <property type="component" value="Unassembled WGS sequence"/>
</dbReference>
<evidence type="ECO:0000313" key="1">
    <source>
        <dbReference type="EMBL" id="MCY9697497.1"/>
    </source>
</evidence>
<evidence type="ECO:0000313" key="2">
    <source>
        <dbReference type="Proteomes" id="UP001527099"/>
    </source>
</evidence>
<gene>
    <name evidence="1" type="ORF">M5X19_32265</name>
</gene>
<sequence length="46" mass="5064">MQEILDRHWDKNGGRPEQLEERLLVVSSTSASTISPTALLGSAQKI</sequence>
<protein>
    <submittedName>
        <fullName evidence="1">Uncharacterized protein</fullName>
    </submittedName>
</protein>
<dbReference type="RefSeq" id="WP_154669555.1">
    <property type="nucleotide sequence ID" value="NZ_JAMDMW010000078.1"/>
</dbReference>
<comment type="caution">
    <text evidence="1">The sequence shown here is derived from an EMBL/GenBank/DDBJ whole genome shotgun (WGS) entry which is preliminary data.</text>
</comment>
<reference evidence="1 2" key="1">
    <citation type="submission" date="2022-05" db="EMBL/GenBank/DDBJ databases">
        <title>Genome Sequencing of Bee-Associated Microbes.</title>
        <authorList>
            <person name="Dunlap C."/>
        </authorList>
    </citation>
    <scope>NUCLEOTIDE SEQUENCE [LARGE SCALE GENOMIC DNA]</scope>
    <source>
        <strain evidence="1 2">NRRL B-14421</strain>
    </source>
</reference>